<feature type="transmembrane region" description="Helical" evidence="2">
    <location>
        <begin position="83"/>
        <end position="109"/>
    </location>
</feature>
<feature type="transmembrane region" description="Helical" evidence="2">
    <location>
        <begin position="12"/>
        <end position="36"/>
    </location>
</feature>
<feature type="compositionally biased region" description="Pro residues" evidence="1">
    <location>
        <begin position="205"/>
        <end position="215"/>
    </location>
</feature>
<feature type="transmembrane region" description="Helical" evidence="2">
    <location>
        <begin position="56"/>
        <end position="76"/>
    </location>
</feature>
<organism evidence="3 4">
    <name type="scientific">Nakamurella multipartita (strain ATCC 700099 / DSM 44233 / CIP 104796 / JCM 9543 / NBRC 105858 / Y-104)</name>
    <name type="common">Microsphaera multipartita</name>
    <dbReference type="NCBI Taxonomy" id="479431"/>
    <lineage>
        <taxon>Bacteria</taxon>
        <taxon>Bacillati</taxon>
        <taxon>Actinomycetota</taxon>
        <taxon>Actinomycetes</taxon>
        <taxon>Nakamurellales</taxon>
        <taxon>Nakamurellaceae</taxon>
        <taxon>Nakamurella</taxon>
    </lineage>
</organism>
<accession>C8XBQ7</accession>
<sequence length="226" mass="22085" precursor="true">MTEPRAGRRPVAVLAALVLGGAAACAGAAAMTWWTADYDDPLTGPLTLTATGSDCLPELVPVALVALAGFGAALATQGWLRRLVGVILLAGGLLVAVRAGLALGGAPAGLTGSLVRPATPVGAAQLHPVGPLLALAGGALLTLAGGLIAAGLGGRRRLGSRYEAPAVAAQAAVAASSAGAAEPDEAAATDPADWWKALDAGTDPTDPPVAKPTPPGGYHDHNNRAT</sequence>
<evidence type="ECO:0000256" key="2">
    <source>
        <dbReference type="SAM" id="Phobius"/>
    </source>
</evidence>
<protein>
    <recommendedName>
        <fullName evidence="5">Trp biosynthesis associated, transmembrane protein, Oprn/Chp</fullName>
    </recommendedName>
</protein>
<keyword evidence="2" id="KW-0812">Transmembrane</keyword>
<keyword evidence="2" id="KW-0472">Membrane</keyword>
<dbReference type="InParanoid" id="C8XBQ7"/>
<dbReference type="RefSeq" id="WP_015748279.1">
    <property type="nucleotide sequence ID" value="NC_013235.1"/>
</dbReference>
<keyword evidence="2" id="KW-1133">Transmembrane helix</keyword>
<dbReference type="EMBL" id="CP001737">
    <property type="protein sequence ID" value="ACV79411.1"/>
    <property type="molecule type" value="Genomic_DNA"/>
</dbReference>
<proteinExistence type="predicted"/>
<dbReference type="HOGENOM" id="CLU_084749_0_0_11"/>
<evidence type="ECO:0008006" key="5">
    <source>
        <dbReference type="Google" id="ProtNLM"/>
    </source>
</evidence>
<dbReference type="AlphaFoldDB" id="C8XBQ7"/>
<gene>
    <name evidence="3" type="ordered locus">Namu_3077</name>
</gene>
<evidence type="ECO:0000313" key="4">
    <source>
        <dbReference type="Proteomes" id="UP000002218"/>
    </source>
</evidence>
<feature type="region of interest" description="Disordered" evidence="1">
    <location>
        <begin position="178"/>
        <end position="226"/>
    </location>
</feature>
<reference evidence="3 4" key="2">
    <citation type="journal article" date="2010" name="Stand. Genomic Sci.">
        <title>Complete genome sequence of Nakamurella multipartita type strain (Y-104).</title>
        <authorList>
            <person name="Tice H."/>
            <person name="Mayilraj S."/>
            <person name="Sims D."/>
            <person name="Lapidus A."/>
            <person name="Nolan M."/>
            <person name="Lucas S."/>
            <person name="Glavina Del Rio T."/>
            <person name="Copeland A."/>
            <person name="Cheng J.F."/>
            <person name="Meincke L."/>
            <person name="Bruce D."/>
            <person name="Goodwin L."/>
            <person name="Pitluck S."/>
            <person name="Ivanova N."/>
            <person name="Mavromatis K."/>
            <person name="Ovchinnikova G."/>
            <person name="Pati A."/>
            <person name="Chen A."/>
            <person name="Palaniappan K."/>
            <person name="Land M."/>
            <person name="Hauser L."/>
            <person name="Chang Y.J."/>
            <person name="Jeffries C.D."/>
            <person name="Detter J.C."/>
            <person name="Brettin T."/>
            <person name="Rohde M."/>
            <person name="Goker M."/>
            <person name="Bristow J."/>
            <person name="Eisen J.A."/>
            <person name="Markowitz V."/>
            <person name="Hugenholtz P."/>
            <person name="Kyrpides N.C."/>
            <person name="Klenk H.P."/>
            <person name="Chen F."/>
        </authorList>
    </citation>
    <scope>NUCLEOTIDE SEQUENCE [LARGE SCALE GENOMIC DNA]</scope>
    <source>
        <strain evidence="4">ATCC 700099 / DSM 44233 / CIP 104796 / JCM 9543 / NBRC 105858 / Y-104</strain>
    </source>
</reference>
<dbReference type="Proteomes" id="UP000002218">
    <property type="component" value="Chromosome"/>
</dbReference>
<reference evidence="4" key="1">
    <citation type="submission" date="2009-09" db="EMBL/GenBank/DDBJ databases">
        <title>The complete genome of Nakamurella multipartita DSM 44233.</title>
        <authorList>
            <consortium name="US DOE Joint Genome Institute (JGI-PGF)"/>
            <person name="Lucas S."/>
            <person name="Copeland A."/>
            <person name="Lapidus A."/>
            <person name="Glavina del Rio T."/>
            <person name="Dalin E."/>
            <person name="Tice H."/>
            <person name="Bruce D."/>
            <person name="Goodwin L."/>
            <person name="Pitluck S."/>
            <person name="Kyrpides N."/>
            <person name="Mavromatis K."/>
            <person name="Ivanova N."/>
            <person name="Ovchinnikova G."/>
            <person name="Sims D."/>
            <person name="Meincke L."/>
            <person name="Brettin T."/>
            <person name="Detter J.C."/>
            <person name="Han C."/>
            <person name="Larimer F."/>
            <person name="Land M."/>
            <person name="Hauser L."/>
            <person name="Markowitz V."/>
            <person name="Cheng J.-F."/>
            <person name="Hugenholtz P."/>
            <person name="Woyke T."/>
            <person name="Wu D."/>
            <person name="Klenk H.-P."/>
            <person name="Eisen J.A."/>
        </authorList>
    </citation>
    <scope>NUCLEOTIDE SEQUENCE [LARGE SCALE GENOMIC DNA]</scope>
    <source>
        <strain evidence="4">ATCC 700099 / DSM 44233 / CIP 104796 / JCM 9543 / NBRC 105858 / Y-104</strain>
    </source>
</reference>
<keyword evidence="4" id="KW-1185">Reference proteome</keyword>
<dbReference type="KEGG" id="nml:Namu_3077"/>
<name>C8XBQ7_NAKMY</name>
<dbReference type="Pfam" id="PF09534">
    <property type="entry name" value="Trp_oprn_chp"/>
    <property type="match status" value="1"/>
</dbReference>
<feature type="transmembrane region" description="Helical" evidence="2">
    <location>
        <begin position="129"/>
        <end position="152"/>
    </location>
</feature>
<dbReference type="PROSITE" id="PS51257">
    <property type="entry name" value="PROKAR_LIPOPROTEIN"/>
    <property type="match status" value="1"/>
</dbReference>
<dbReference type="InterPro" id="IPR019051">
    <property type="entry name" value="Trp_biosyn_TM_oprn/chp"/>
</dbReference>
<dbReference type="STRING" id="479431.Namu_3077"/>
<evidence type="ECO:0000256" key="1">
    <source>
        <dbReference type="SAM" id="MobiDB-lite"/>
    </source>
</evidence>
<evidence type="ECO:0000313" key="3">
    <source>
        <dbReference type="EMBL" id="ACV79411.1"/>
    </source>
</evidence>